<keyword evidence="11" id="KW-1185">Reference proteome</keyword>
<keyword evidence="1 7" id="KW-0963">Cytoplasm</keyword>
<dbReference type="InterPro" id="IPR029063">
    <property type="entry name" value="SAM-dependent_MTases_sf"/>
</dbReference>
<evidence type="ECO:0000256" key="2">
    <source>
        <dbReference type="ARBA" id="ARBA00022552"/>
    </source>
</evidence>
<dbReference type="Pfam" id="PF00398">
    <property type="entry name" value="RrnaAD"/>
    <property type="match status" value="1"/>
</dbReference>
<dbReference type="OrthoDB" id="9814755at2"/>
<dbReference type="GO" id="GO:0052908">
    <property type="term" value="F:16S rRNA (adenine(1518)-N(6)/adenine(1519)-N(6))-dimethyltransferase activity"/>
    <property type="evidence" value="ECO:0007669"/>
    <property type="project" value="UniProtKB-EC"/>
</dbReference>
<dbReference type="PANTHER" id="PTHR11727">
    <property type="entry name" value="DIMETHYLADENOSINE TRANSFERASE"/>
    <property type="match status" value="1"/>
</dbReference>
<evidence type="ECO:0000256" key="6">
    <source>
        <dbReference type="ARBA" id="ARBA00022884"/>
    </source>
</evidence>
<keyword evidence="2 7" id="KW-0698">rRNA processing</keyword>
<accession>C1DVL1</accession>
<dbReference type="RefSeq" id="WP_012673635.1">
    <property type="nucleotide sequence ID" value="NC_012438.1"/>
</dbReference>
<comment type="catalytic activity">
    <reaction evidence="7">
        <text>adenosine(1518)/adenosine(1519) in 16S rRNA + 4 S-adenosyl-L-methionine = N(6)-dimethyladenosine(1518)/N(6)-dimethyladenosine(1519) in 16S rRNA + 4 S-adenosyl-L-homocysteine + 4 H(+)</text>
        <dbReference type="Rhea" id="RHEA:19609"/>
        <dbReference type="Rhea" id="RHEA-COMP:10232"/>
        <dbReference type="Rhea" id="RHEA-COMP:10233"/>
        <dbReference type="ChEBI" id="CHEBI:15378"/>
        <dbReference type="ChEBI" id="CHEBI:57856"/>
        <dbReference type="ChEBI" id="CHEBI:59789"/>
        <dbReference type="ChEBI" id="CHEBI:74411"/>
        <dbReference type="ChEBI" id="CHEBI:74493"/>
        <dbReference type="EC" id="2.1.1.182"/>
    </reaction>
</comment>
<gene>
    <name evidence="7" type="primary">rsmA</name>
    <name evidence="7 10" type="synonym">ksgA</name>
    <name evidence="10" type="ordered locus">SULAZ_1177</name>
</gene>
<keyword evidence="4 7" id="KW-0808">Transferase</keyword>
<dbReference type="InterPro" id="IPR020596">
    <property type="entry name" value="rRNA_Ade_Mease_Trfase_CS"/>
</dbReference>
<evidence type="ECO:0000259" key="9">
    <source>
        <dbReference type="SMART" id="SM00650"/>
    </source>
</evidence>
<comment type="function">
    <text evidence="7">Specifically dimethylates two adjacent adenosines (A1518 and A1519) in the loop of a conserved hairpin near the 3'-end of 16S rRNA in the 30S particle. May play a critical role in biogenesis of 30S subunits.</text>
</comment>
<proteinExistence type="inferred from homology"/>
<dbReference type="InterPro" id="IPR023165">
    <property type="entry name" value="rRNA_Ade_diMease-like_C"/>
</dbReference>
<reference evidence="10 11" key="1">
    <citation type="journal article" date="2009" name="J. Bacteriol.">
        <title>Complete and draft genome sequences of six members of the Aquificales.</title>
        <authorList>
            <person name="Reysenbach A.L."/>
            <person name="Hamamura N."/>
            <person name="Podar M."/>
            <person name="Griffiths E."/>
            <person name="Ferreira S."/>
            <person name="Hochstein R."/>
            <person name="Heidelberg J."/>
            <person name="Johnson J."/>
            <person name="Mead D."/>
            <person name="Pohorille A."/>
            <person name="Sarmiento M."/>
            <person name="Schweighofer K."/>
            <person name="Seshadri R."/>
            <person name="Voytek M.A."/>
        </authorList>
    </citation>
    <scope>NUCLEOTIDE SEQUENCE [LARGE SCALE GENOMIC DNA]</scope>
    <source>
        <strain evidence="11">Az-Fu1 / DSM 15241 / OCM 825</strain>
    </source>
</reference>
<evidence type="ECO:0000313" key="10">
    <source>
        <dbReference type="EMBL" id="ACN98310.1"/>
    </source>
</evidence>
<dbReference type="GO" id="GO:0005829">
    <property type="term" value="C:cytosol"/>
    <property type="evidence" value="ECO:0007669"/>
    <property type="project" value="TreeGrafter"/>
</dbReference>
<feature type="binding site" evidence="7 8">
    <location>
        <position position="107"/>
    </location>
    <ligand>
        <name>S-adenosyl-L-methionine</name>
        <dbReference type="ChEBI" id="CHEBI:59789"/>
    </ligand>
</feature>
<dbReference type="AlphaFoldDB" id="C1DVL1"/>
<evidence type="ECO:0000256" key="5">
    <source>
        <dbReference type="ARBA" id="ARBA00022691"/>
    </source>
</evidence>
<dbReference type="CDD" id="cd02440">
    <property type="entry name" value="AdoMet_MTases"/>
    <property type="match status" value="1"/>
</dbReference>
<feature type="binding site" evidence="7 8">
    <location>
        <position position="62"/>
    </location>
    <ligand>
        <name>S-adenosyl-L-methionine</name>
        <dbReference type="ChEBI" id="CHEBI:59789"/>
    </ligand>
</feature>
<dbReference type="KEGG" id="saf:SULAZ_1177"/>
<dbReference type="STRING" id="204536.SULAZ_1177"/>
<dbReference type="SMART" id="SM00650">
    <property type="entry name" value="rADc"/>
    <property type="match status" value="1"/>
</dbReference>
<protein>
    <recommendedName>
        <fullName evidence="7">Ribosomal RNA small subunit methyltransferase A</fullName>
        <ecNumber evidence="7">2.1.1.182</ecNumber>
    </recommendedName>
    <alternativeName>
        <fullName evidence="7">16S rRNA (adenine(1518)-N(6)/adenine(1519)-N(6))-dimethyltransferase</fullName>
    </alternativeName>
    <alternativeName>
        <fullName evidence="7">16S rRNA dimethyladenosine transferase</fullName>
    </alternativeName>
    <alternativeName>
        <fullName evidence="7">16S rRNA dimethylase</fullName>
    </alternativeName>
    <alternativeName>
        <fullName evidence="7">S-adenosylmethionine-6-N', N'-adenosyl(rRNA) dimethyltransferase</fullName>
    </alternativeName>
</protein>
<evidence type="ECO:0000313" key="11">
    <source>
        <dbReference type="Proteomes" id="UP000001369"/>
    </source>
</evidence>
<comment type="subcellular location">
    <subcellularLocation>
        <location evidence="7">Cytoplasm</location>
    </subcellularLocation>
</comment>
<dbReference type="PROSITE" id="PS51689">
    <property type="entry name" value="SAM_RNA_A_N6_MT"/>
    <property type="match status" value="1"/>
</dbReference>
<keyword evidence="5 7" id="KW-0949">S-adenosyl-L-methionine</keyword>
<dbReference type="InterPro" id="IPR011530">
    <property type="entry name" value="rRNA_adenine_dimethylase"/>
</dbReference>
<evidence type="ECO:0000256" key="1">
    <source>
        <dbReference type="ARBA" id="ARBA00022490"/>
    </source>
</evidence>
<sequence>MNKVKAKKQFGQHFLKSQDVVKKIVDEVDIKEDDTILEIGPGTGILTEEILKRNPNKLYSVEIDKSLYPLLEEKFKEYKNFELVKSDIFDVNIKEIAASKKLKVVGNLPYNVASLIMINCVFNMEVVDFCVFMIQKEVAEKLIAKPKTKSYTFLSVFMQTFFDIKYIMSVPARFFSPPPKVTSAVVKLTPYNRFGIKDIKKYKNFVSHLFTDRRKMIRSKLDQSILEKANIKPTLRAEELNVEDFVRLFEVVKNDDRKFGDADSHS</sequence>
<dbReference type="Proteomes" id="UP000001369">
    <property type="component" value="Chromosome"/>
</dbReference>
<keyword evidence="6 7" id="KW-0694">RNA-binding</keyword>
<dbReference type="EMBL" id="CP001229">
    <property type="protein sequence ID" value="ACN98310.1"/>
    <property type="molecule type" value="Genomic_DNA"/>
</dbReference>
<comment type="similarity">
    <text evidence="7">Belongs to the class I-like SAM-binding methyltransferase superfamily. rRNA adenine N(6)-methyltransferase family. RsmA subfamily.</text>
</comment>
<evidence type="ECO:0000256" key="8">
    <source>
        <dbReference type="PROSITE-ProRule" id="PRU01026"/>
    </source>
</evidence>
<dbReference type="GO" id="GO:0003723">
    <property type="term" value="F:RNA binding"/>
    <property type="evidence" value="ECO:0007669"/>
    <property type="project" value="UniProtKB-UniRule"/>
</dbReference>
<organism evidence="10 11">
    <name type="scientific">Sulfurihydrogenibium azorense (strain DSM 15241 / OCM 825 / Az-Fu1)</name>
    <dbReference type="NCBI Taxonomy" id="204536"/>
    <lineage>
        <taxon>Bacteria</taxon>
        <taxon>Pseudomonadati</taxon>
        <taxon>Aquificota</taxon>
        <taxon>Aquificia</taxon>
        <taxon>Aquificales</taxon>
        <taxon>Hydrogenothermaceae</taxon>
        <taxon>Sulfurihydrogenibium</taxon>
    </lineage>
</organism>
<feature type="binding site" evidence="7 8">
    <location>
        <position position="13"/>
    </location>
    <ligand>
        <name>S-adenosyl-L-methionine</name>
        <dbReference type="ChEBI" id="CHEBI:59789"/>
    </ligand>
</feature>
<evidence type="ECO:0000256" key="7">
    <source>
        <dbReference type="HAMAP-Rule" id="MF_00607"/>
    </source>
</evidence>
<dbReference type="EC" id="2.1.1.182" evidence="7"/>
<dbReference type="eggNOG" id="COG0030">
    <property type="taxonomic scope" value="Bacteria"/>
</dbReference>
<evidence type="ECO:0000256" key="4">
    <source>
        <dbReference type="ARBA" id="ARBA00022679"/>
    </source>
</evidence>
<dbReference type="PROSITE" id="PS01131">
    <property type="entry name" value="RRNA_A_DIMETH"/>
    <property type="match status" value="1"/>
</dbReference>
<feature type="binding site" evidence="7 8">
    <location>
        <position position="15"/>
    </location>
    <ligand>
        <name>S-adenosyl-L-methionine</name>
        <dbReference type="ChEBI" id="CHEBI:59789"/>
    </ligand>
</feature>
<dbReference type="NCBIfam" id="TIGR00755">
    <property type="entry name" value="ksgA"/>
    <property type="match status" value="1"/>
</dbReference>
<dbReference type="PANTHER" id="PTHR11727:SF7">
    <property type="entry name" value="DIMETHYLADENOSINE TRANSFERASE-RELATED"/>
    <property type="match status" value="1"/>
</dbReference>
<dbReference type="InterPro" id="IPR001737">
    <property type="entry name" value="KsgA/Erm"/>
</dbReference>
<evidence type="ECO:0000256" key="3">
    <source>
        <dbReference type="ARBA" id="ARBA00022603"/>
    </source>
</evidence>
<dbReference type="Gene3D" id="1.10.8.100">
    <property type="entry name" value="Ribosomal RNA adenine dimethylase-like, domain 2"/>
    <property type="match status" value="1"/>
</dbReference>
<dbReference type="HAMAP" id="MF_00607">
    <property type="entry name" value="16SrRNA_methyltr_A"/>
    <property type="match status" value="1"/>
</dbReference>
<feature type="binding site" evidence="7 8">
    <location>
        <position position="40"/>
    </location>
    <ligand>
        <name>S-adenosyl-L-methionine</name>
        <dbReference type="ChEBI" id="CHEBI:59789"/>
    </ligand>
</feature>
<name>C1DVL1_SULAA</name>
<dbReference type="SUPFAM" id="SSF53335">
    <property type="entry name" value="S-adenosyl-L-methionine-dependent methyltransferases"/>
    <property type="match status" value="1"/>
</dbReference>
<feature type="binding site" evidence="7 8">
    <location>
        <position position="87"/>
    </location>
    <ligand>
        <name>S-adenosyl-L-methionine</name>
        <dbReference type="ChEBI" id="CHEBI:59789"/>
    </ligand>
</feature>
<dbReference type="Gene3D" id="3.40.50.150">
    <property type="entry name" value="Vaccinia Virus protein VP39"/>
    <property type="match status" value="1"/>
</dbReference>
<keyword evidence="3 7" id="KW-0489">Methyltransferase</keyword>
<dbReference type="HOGENOM" id="CLU_041220_0_2_0"/>
<feature type="domain" description="Ribosomal RNA adenine methylase transferase N-terminal" evidence="9">
    <location>
        <begin position="20"/>
        <end position="192"/>
    </location>
</feature>
<dbReference type="InterPro" id="IPR020598">
    <property type="entry name" value="rRNA_Ade_methylase_Trfase_N"/>
</dbReference>